<dbReference type="Proteomes" id="UP000325081">
    <property type="component" value="Unassembled WGS sequence"/>
</dbReference>
<gene>
    <name evidence="2" type="ORF">STAS_23475</name>
</gene>
<evidence type="ECO:0000313" key="3">
    <source>
        <dbReference type="Proteomes" id="UP000325081"/>
    </source>
</evidence>
<feature type="region of interest" description="Disordered" evidence="1">
    <location>
        <begin position="1"/>
        <end position="31"/>
    </location>
</feature>
<evidence type="ECO:0000313" key="2">
    <source>
        <dbReference type="EMBL" id="GER46435.1"/>
    </source>
</evidence>
<reference evidence="3" key="1">
    <citation type="journal article" date="2019" name="Curr. Biol.">
        <title>Genome Sequence of Striga asiatica Provides Insight into the Evolution of Plant Parasitism.</title>
        <authorList>
            <person name="Yoshida S."/>
            <person name="Kim S."/>
            <person name="Wafula E.K."/>
            <person name="Tanskanen J."/>
            <person name="Kim Y.M."/>
            <person name="Honaas L."/>
            <person name="Yang Z."/>
            <person name="Spallek T."/>
            <person name="Conn C.E."/>
            <person name="Ichihashi Y."/>
            <person name="Cheong K."/>
            <person name="Cui S."/>
            <person name="Der J.P."/>
            <person name="Gundlach H."/>
            <person name="Jiao Y."/>
            <person name="Hori C."/>
            <person name="Ishida J.K."/>
            <person name="Kasahara H."/>
            <person name="Kiba T."/>
            <person name="Kim M.S."/>
            <person name="Koo N."/>
            <person name="Laohavisit A."/>
            <person name="Lee Y.H."/>
            <person name="Lumba S."/>
            <person name="McCourt P."/>
            <person name="Mortimer J.C."/>
            <person name="Mutuku J.M."/>
            <person name="Nomura T."/>
            <person name="Sasaki-Sekimoto Y."/>
            <person name="Seto Y."/>
            <person name="Wang Y."/>
            <person name="Wakatake T."/>
            <person name="Sakakibara H."/>
            <person name="Demura T."/>
            <person name="Yamaguchi S."/>
            <person name="Yoneyama K."/>
            <person name="Manabe R.I."/>
            <person name="Nelson D.C."/>
            <person name="Schulman A.H."/>
            <person name="Timko M.P."/>
            <person name="dePamphilis C.W."/>
            <person name="Choi D."/>
            <person name="Shirasu K."/>
        </authorList>
    </citation>
    <scope>NUCLEOTIDE SEQUENCE [LARGE SCALE GENOMIC DNA]</scope>
    <source>
        <strain evidence="3">cv. UVA1</strain>
    </source>
</reference>
<comment type="caution">
    <text evidence="2">The sequence shown here is derived from an EMBL/GenBank/DDBJ whole genome shotgun (WGS) entry which is preliminary data.</text>
</comment>
<feature type="compositionally biased region" description="Polar residues" evidence="1">
    <location>
        <begin position="55"/>
        <end position="69"/>
    </location>
</feature>
<dbReference type="AlphaFoldDB" id="A0A5A7QM62"/>
<feature type="non-terminal residue" evidence="2">
    <location>
        <position position="1"/>
    </location>
</feature>
<dbReference type="EMBL" id="BKCP01007515">
    <property type="protein sequence ID" value="GER46435.1"/>
    <property type="molecule type" value="Genomic_DNA"/>
</dbReference>
<organism evidence="2 3">
    <name type="scientific">Striga asiatica</name>
    <name type="common">Asiatic witchweed</name>
    <name type="synonym">Buchnera asiatica</name>
    <dbReference type="NCBI Taxonomy" id="4170"/>
    <lineage>
        <taxon>Eukaryota</taxon>
        <taxon>Viridiplantae</taxon>
        <taxon>Streptophyta</taxon>
        <taxon>Embryophyta</taxon>
        <taxon>Tracheophyta</taxon>
        <taxon>Spermatophyta</taxon>
        <taxon>Magnoliopsida</taxon>
        <taxon>eudicotyledons</taxon>
        <taxon>Gunneridae</taxon>
        <taxon>Pentapetalae</taxon>
        <taxon>asterids</taxon>
        <taxon>lamiids</taxon>
        <taxon>Lamiales</taxon>
        <taxon>Orobanchaceae</taxon>
        <taxon>Buchnereae</taxon>
        <taxon>Striga</taxon>
    </lineage>
</organism>
<accession>A0A5A7QM62</accession>
<keyword evidence="3" id="KW-1185">Reference proteome</keyword>
<dbReference type="PANTHER" id="PTHR37745:SF1">
    <property type="entry name" value="EXPRESSED PROTEIN"/>
    <property type="match status" value="1"/>
</dbReference>
<proteinExistence type="predicted"/>
<sequence>KSRTSSTTSARHRPILTITTTTSLPTPPIDDDAFSLTEIDLFRDVNDDYNEDASHTSSDAEIPVPTSNGRAVPTRSPKMQDPPPPSVDRGKRPIQQPPVLRISPEPHVSAQFYTFNRDSHALMIRCLIEGRTATTEEIRAVNPPPLLSTWRLVWKDRNIDTVYLTAWKRIHDKLTVNVSKSAASVAALRVKDTIERIKQVWTVGAKYYGIPESYIKTCLAACPLCLDESSGYALRSKKRKFEYTESLDVPAKEVQARLQQLVAKHKVVLCIRTGKMPPSLLDTMLIELFEIVNKLRNVAEDGSKPVALLSEKQDLGDVLVVEHDLPNWVDDHHTRIYGTGKDADGLKDDEASFGRTLGEVASWNEMRIESRNVKDILYENYKEEKWFNCGVNSFDAKNPKWFDSLGGLDTGADCSDGGFRHGEIILTVMDLSFILFSNVDGLTCFLNCRNSWVATVAPCLFRKGLSMS</sequence>
<dbReference type="PANTHER" id="PTHR37745">
    <property type="entry name" value="EXPRESSED PROTEIN"/>
    <property type="match status" value="1"/>
</dbReference>
<feature type="compositionally biased region" description="Low complexity" evidence="1">
    <location>
        <begin position="1"/>
        <end position="24"/>
    </location>
</feature>
<evidence type="ECO:0000256" key="1">
    <source>
        <dbReference type="SAM" id="MobiDB-lite"/>
    </source>
</evidence>
<name>A0A5A7QM62_STRAF</name>
<feature type="region of interest" description="Disordered" evidence="1">
    <location>
        <begin position="47"/>
        <end position="100"/>
    </location>
</feature>
<protein>
    <submittedName>
        <fullName evidence="2">Ribosome-recycling factor</fullName>
    </submittedName>
</protein>
<dbReference type="OrthoDB" id="1893723at2759"/>